<proteinExistence type="predicted"/>
<sequence>MGVQLGLTSRSLLISSLHGEEVEGDASMHAAIKFDEPDLEQFEMYRVRQQAVSTKENTAKTVAAVPSSGNSKIKRKWPRPGHLTPLGDSGNPMVYVHHRTKRQEKSKNKKRKNRPGSQSLLAKIPVFSIL</sequence>
<dbReference type="AlphaFoldDB" id="A0A498LJX8"/>
<name>A0A498LJX8_LABRO</name>
<evidence type="ECO:0000256" key="1">
    <source>
        <dbReference type="SAM" id="MobiDB-lite"/>
    </source>
</evidence>
<feature type="compositionally biased region" description="Basic residues" evidence="1">
    <location>
        <begin position="96"/>
        <end position="114"/>
    </location>
</feature>
<dbReference type="EMBL" id="QBIY01013392">
    <property type="protein sequence ID" value="RXN05785.1"/>
    <property type="molecule type" value="Genomic_DNA"/>
</dbReference>
<accession>A0A498LJX8</accession>
<protein>
    <submittedName>
        <fullName evidence="2">Uncharacterized protein</fullName>
    </submittedName>
</protein>
<dbReference type="Proteomes" id="UP000290572">
    <property type="component" value="Unassembled WGS sequence"/>
</dbReference>
<comment type="caution">
    <text evidence="2">The sequence shown here is derived from an EMBL/GenBank/DDBJ whole genome shotgun (WGS) entry which is preliminary data.</text>
</comment>
<feature type="region of interest" description="Disordered" evidence="1">
    <location>
        <begin position="53"/>
        <end position="120"/>
    </location>
</feature>
<dbReference type="EMBL" id="QBIY01012612">
    <property type="protein sequence ID" value="RXN21642.1"/>
    <property type="molecule type" value="Genomic_DNA"/>
</dbReference>
<keyword evidence="4" id="KW-1185">Reference proteome</keyword>
<gene>
    <name evidence="3" type="ORF">ROHU_024221</name>
    <name evidence="2" type="ORF">ROHU_033280</name>
</gene>
<evidence type="ECO:0000313" key="4">
    <source>
        <dbReference type="Proteomes" id="UP000290572"/>
    </source>
</evidence>
<organism evidence="2 4">
    <name type="scientific">Labeo rohita</name>
    <name type="common">Indian major carp</name>
    <name type="synonym">Cyprinus rohita</name>
    <dbReference type="NCBI Taxonomy" id="84645"/>
    <lineage>
        <taxon>Eukaryota</taxon>
        <taxon>Metazoa</taxon>
        <taxon>Chordata</taxon>
        <taxon>Craniata</taxon>
        <taxon>Vertebrata</taxon>
        <taxon>Euteleostomi</taxon>
        <taxon>Actinopterygii</taxon>
        <taxon>Neopterygii</taxon>
        <taxon>Teleostei</taxon>
        <taxon>Ostariophysi</taxon>
        <taxon>Cypriniformes</taxon>
        <taxon>Cyprinidae</taxon>
        <taxon>Labeoninae</taxon>
        <taxon>Labeonini</taxon>
        <taxon>Labeo</taxon>
    </lineage>
</organism>
<reference evidence="2 4" key="1">
    <citation type="submission" date="2018-03" db="EMBL/GenBank/DDBJ databases">
        <title>Draft genome sequence of Rohu Carp (Labeo rohita).</title>
        <authorList>
            <person name="Das P."/>
            <person name="Kushwaha B."/>
            <person name="Joshi C.G."/>
            <person name="Kumar D."/>
            <person name="Nagpure N.S."/>
            <person name="Sahoo L."/>
            <person name="Das S.P."/>
            <person name="Bit A."/>
            <person name="Patnaik S."/>
            <person name="Meher P.K."/>
            <person name="Jayasankar P."/>
            <person name="Koringa P.G."/>
            <person name="Patel N.V."/>
            <person name="Hinsu A.T."/>
            <person name="Kumar R."/>
            <person name="Pandey M."/>
            <person name="Agarwal S."/>
            <person name="Srivastava S."/>
            <person name="Singh M."/>
            <person name="Iquebal M.A."/>
            <person name="Jaiswal S."/>
            <person name="Angadi U.B."/>
            <person name="Kumar N."/>
            <person name="Raza M."/>
            <person name="Shah T.M."/>
            <person name="Rai A."/>
            <person name="Jena J.K."/>
        </authorList>
    </citation>
    <scope>NUCLEOTIDE SEQUENCE [LARGE SCALE GENOMIC DNA]</scope>
    <source>
        <strain evidence="2">DASCIFA01</strain>
        <tissue evidence="2">Testis</tissue>
    </source>
</reference>
<evidence type="ECO:0000313" key="2">
    <source>
        <dbReference type="EMBL" id="RXN05785.1"/>
    </source>
</evidence>
<evidence type="ECO:0000313" key="3">
    <source>
        <dbReference type="EMBL" id="RXN21642.1"/>
    </source>
</evidence>